<dbReference type="AlphaFoldDB" id="A0A518V9H1"/>
<evidence type="ECO:0000313" key="1">
    <source>
        <dbReference type="EMBL" id="QDX93647.1"/>
    </source>
</evidence>
<dbReference type="EMBL" id="CP033464">
    <property type="protein sequence ID" value="QDX93647.1"/>
    <property type="molecule type" value="Genomic_DNA"/>
</dbReference>
<dbReference type="Proteomes" id="UP000319432">
    <property type="component" value="Chromosome"/>
</dbReference>
<sequence length="126" mass="13662">MPNLTPRLKLKKPLPNEVADIAVLNENFDKIDQQMLTVGENNQAVNPITAIELKVDTRTMHLTYVNGRLTKVEEKDGATVVKTTTIDYTTAGKASTVRQMAGKSTVTQTLNYGTNGALSSVSKAVI</sequence>
<evidence type="ECO:0000313" key="2">
    <source>
        <dbReference type="Proteomes" id="UP000319432"/>
    </source>
</evidence>
<accession>A0A518V9H1</accession>
<name>A0A518V9H1_BRELA</name>
<gene>
    <name evidence="1" type="ORF">EEL30_15880</name>
</gene>
<reference evidence="1 2" key="1">
    <citation type="submission" date="2018-11" db="EMBL/GenBank/DDBJ databases">
        <title>Phylogenetic determinants of toxin gene distribution in genomes of Brevibacillus laterosporus.</title>
        <authorList>
            <person name="Glare T.R."/>
            <person name="Durrant A."/>
            <person name="Berry C."/>
            <person name="Palma L."/>
            <person name="Ormskirk M."/>
            <person name="Cox M.O."/>
        </authorList>
    </citation>
    <scope>NUCLEOTIDE SEQUENCE [LARGE SCALE GENOMIC DNA]</scope>
    <source>
        <strain evidence="1 2">1821L</strain>
    </source>
</reference>
<keyword evidence="2" id="KW-1185">Reference proteome</keyword>
<proteinExistence type="predicted"/>
<protein>
    <submittedName>
        <fullName evidence="1">Uncharacterized protein</fullName>
    </submittedName>
</protein>
<organism evidence="1 2">
    <name type="scientific">Brevibacillus laterosporus</name>
    <name type="common">Bacillus laterosporus</name>
    <dbReference type="NCBI Taxonomy" id="1465"/>
    <lineage>
        <taxon>Bacteria</taxon>
        <taxon>Bacillati</taxon>
        <taxon>Bacillota</taxon>
        <taxon>Bacilli</taxon>
        <taxon>Bacillales</taxon>
        <taxon>Paenibacillaceae</taxon>
        <taxon>Brevibacillus</taxon>
    </lineage>
</organism>